<accession>A0A6P7F116</accession>
<evidence type="ECO:0000256" key="6">
    <source>
        <dbReference type="SAM" id="SignalP"/>
    </source>
</evidence>
<dbReference type="InterPro" id="IPR036179">
    <property type="entry name" value="Ig-like_dom_sf"/>
</dbReference>
<evidence type="ECO:0000256" key="2">
    <source>
        <dbReference type="ARBA" id="ARBA00022737"/>
    </source>
</evidence>
<dbReference type="SMART" id="SM00409">
    <property type="entry name" value="IG"/>
    <property type="match status" value="2"/>
</dbReference>
<dbReference type="GO" id="GO:0043005">
    <property type="term" value="C:neuron projection"/>
    <property type="evidence" value="ECO:0007669"/>
    <property type="project" value="TreeGrafter"/>
</dbReference>
<dbReference type="InterPro" id="IPR051170">
    <property type="entry name" value="Neural/epithelial_adhesion"/>
</dbReference>
<protein>
    <submittedName>
        <fullName evidence="8">Lachesin-like isoform X2</fullName>
    </submittedName>
</protein>
<keyword evidence="2" id="KW-0677">Repeat</keyword>
<dbReference type="RefSeq" id="XP_028129279.1">
    <property type="nucleotide sequence ID" value="XM_028273478.1"/>
</dbReference>
<proteinExistence type="predicted"/>
<evidence type="ECO:0000256" key="3">
    <source>
        <dbReference type="ARBA" id="ARBA00023157"/>
    </source>
</evidence>
<keyword evidence="3" id="KW-1015">Disulfide bond</keyword>
<gene>
    <name evidence="8" type="primary">LOC114325410</name>
</gene>
<evidence type="ECO:0000256" key="1">
    <source>
        <dbReference type="ARBA" id="ARBA00022729"/>
    </source>
</evidence>
<feature type="compositionally biased region" description="Basic and acidic residues" evidence="5">
    <location>
        <begin position="314"/>
        <end position="323"/>
    </location>
</feature>
<dbReference type="PANTHER" id="PTHR12231:SF265">
    <property type="entry name" value="DPR-INTERACTING PROTEIN LAMBDA"/>
    <property type="match status" value="1"/>
</dbReference>
<dbReference type="PROSITE" id="PS50835">
    <property type="entry name" value="IG_LIKE"/>
    <property type="match status" value="2"/>
</dbReference>
<dbReference type="SUPFAM" id="SSF48726">
    <property type="entry name" value="Immunoglobulin"/>
    <property type="match status" value="3"/>
</dbReference>
<dbReference type="InterPro" id="IPR003598">
    <property type="entry name" value="Ig_sub2"/>
</dbReference>
<evidence type="ECO:0000256" key="5">
    <source>
        <dbReference type="SAM" id="MobiDB-lite"/>
    </source>
</evidence>
<reference evidence="8" key="1">
    <citation type="submission" date="2025-08" db="UniProtKB">
        <authorList>
            <consortium name="RefSeq"/>
        </authorList>
    </citation>
    <scope>IDENTIFICATION</scope>
    <source>
        <tissue evidence="8">Whole insect</tissue>
    </source>
</reference>
<dbReference type="InterPro" id="IPR003599">
    <property type="entry name" value="Ig_sub"/>
</dbReference>
<dbReference type="InterPro" id="IPR013098">
    <property type="entry name" value="Ig_I-set"/>
</dbReference>
<dbReference type="Pfam" id="PF07679">
    <property type="entry name" value="I-set"/>
    <property type="match status" value="1"/>
</dbReference>
<name>A0A6P7F116_DIAVI</name>
<dbReference type="AlphaFoldDB" id="A0A6P7F116"/>
<organism evidence="8">
    <name type="scientific">Diabrotica virgifera virgifera</name>
    <name type="common">western corn rootworm</name>
    <dbReference type="NCBI Taxonomy" id="50390"/>
    <lineage>
        <taxon>Eukaryota</taxon>
        <taxon>Metazoa</taxon>
        <taxon>Ecdysozoa</taxon>
        <taxon>Arthropoda</taxon>
        <taxon>Hexapoda</taxon>
        <taxon>Insecta</taxon>
        <taxon>Pterygota</taxon>
        <taxon>Neoptera</taxon>
        <taxon>Endopterygota</taxon>
        <taxon>Coleoptera</taxon>
        <taxon>Polyphaga</taxon>
        <taxon>Cucujiformia</taxon>
        <taxon>Chrysomeloidea</taxon>
        <taxon>Chrysomelidae</taxon>
        <taxon>Galerucinae</taxon>
        <taxon>Diabroticina</taxon>
        <taxon>Diabroticites</taxon>
        <taxon>Diabrotica</taxon>
    </lineage>
</organism>
<dbReference type="InterPro" id="IPR007110">
    <property type="entry name" value="Ig-like_dom"/>
</dbReference>
<feature type="domain" description="Ig-like" evidence="7">
    <location>
        <begin position="145"/>
        <end position="307"/>
    </location>
</feature>
<dbReference type="InterPro" id="IPR013783">
    <property type="entry name" value="Ig-like_fold"/>
</dbReference>
<feature type="region of interest" description="Disordered" evidence="5">
    <location>
        <begin position="314"/>
        <end position="349"/>
    </location>
</feature>
<feature type="compositionally biased region" description="Basic and acidic residues" evidence="5">
    <location>
        <begin position="333"/>
        <end position="343"/>
    </location>
</feature>
<dbReference type="Pfam" id="PF13927">
    <property type="entry name" value="Ig_3"/>
    <property type="match status" value="1"/>
</dbReference>
<dbReference type="SMART" id="SM00408">
    <property type="entry name" value="IGc2"/>
    <property type="match status" value="2"/>
</dbReference>
<evidence type="ECO:0000256" key="4">
    <source>
        <dbReference type="ARBA" id="ARBA00023319"/>
    </source>
</evidence>
<dbReference type="PANTHER" id="PTHR12231">
    <property type="entry name" value="CTX-RELATED TYPE I TRANSMEMBRANE PROTEIN"/>
    <property type="match status" value="1"/>
</dbReference>
<dbReference type="Gene3D" id="2.60.40.10">
    <property type="entry name" value="Immunoglobulins"/>
    <property type="match status" value="3"/>
</dbReference>
<feature type="chain" id="PRO_5027803956" evidence="6">
    <location>
        <begin position="37"/>
        <end position="407"/>
    </location>
</feature>
<feature type="signal peptide" evidence="6">
    <location>
        <begin position="1"/>
        <end position="36"/>
    </location>
</feature>
<evidence type="ECO:0000313" key="8">
    <source>
        <dbReference type="RefSeq" id="XP_028129279.1"/>
    </source>
</evidence>
<keyword evidence="4" id="KW-0393">Immunoglobulin domain</keyword>
<feature type="domain" description="Ig-like" evidence="7">
    <location>
        <begin position="43"/>
        <end position="144"/>
    </location>
</feature>
<evidence type="ECO:0000259" key="7">
    <source>
        <dbReference type="PROSITE" id="PS50835"/>
    </source>
</evidence>
<sequence length="407" mass="46417">MRFLNRHRATRQLHNMTATQATFLFCTLLQVIFTEGQIPDPEPEFLAPLENHTVTQGRDVYFTCVVNHLGSYKVAWIKSDTKAILAIHTHMVAQNPRLSVTHNGHNTWKLHVSNVQKNDSGTYMCQINTDPMRSQMGNLEVVISPDILSDNEPNDVTEAVEGGTIRLKCKATGVPEPTVAWRREDGGNIILRHEGRDKQVHPLIRVSNQLVAAPITSDVHVQCYVEASPKAMNHWMRDNGEKLIPSYKYIMEESIINEYSLQMNLTILNLDETDFGGYICTSSNALGKSEGLVRLLEREVKSTSTVSTPKYIETKPRKPTFKDKSKKWKPLRKKENNDNKNEEEQVVSTHLLPESPTSLPTVTSLMTSSRPSWILLRDNNRCATTSLDRVCYWLIVLVVLRFWRFYV</sequence>
<keyword evidence="1 6" id="KW-0732">Signal</keyword>